<keyword evidence="7 11" id="KW-1015">Disulfide bond</keyword>
<comment type="caution">
    <text evidence="11">Lacks conserved residue(s) required for the propagation of feature annotation.</text>
</comment>
<keyword evidence="4" id="KW-0677">Repeat</keyword>
<evidence type="ECO:0000313" key="18">
    <source>
        <dbReference type="Ensembl" id="ENSGMOP00000043853.1"/>
    </source>
</evidence>
<dbReference type="GO" id="GO:0043235">
    <property type="term" value="C:receptor complex"/>
    <property type="evidence" value="ECO:0007669"/>
    <property type="project" value="TreeGrafter"/>
</dbReference>
<dbReference type="PANTHER" id="PTHR22722:SF15">
    <property type="entry name" value="LOW-DENSITY LIPOPROTEIN RECEPTOR-RELATED"/>
    <property type="match status" value="1"/>
</dbReference>
<reference evidence="18" key="1">
    <citation type="submission" date="2025-08" db="UniProtKB">
        <authorList>
            <consortium name="Ensembl"/>
        </authorList>
    </citation>
    <scope>IDENTIFICATION</scope>
</reference>
<dbReference type="SMART" id="SM00192">
    <property type="entry name" value="LDLa"/>
    <property type="match status" value="7"/>
</dbReference>
<proteinExistence type="predicted"/>
<dbReference type="Pfam" id="PF00057">
    <property type="entry name" value="Ldl_recept_a"/>
    <property type="match status" value="7"/>
</dbReference>
<feature type="disulfide bond" evidence="12">
    <location>
        <begin position="205"/>
        <end position="223"/>
    </location>
</feature>
<evidence type="ECO:0000256" key="11">
    <source>
        <dbReference type="PROSITE-ProRule" id="PRU00076"/>
    </source>
</evidence>
<keyword evidence="3 15" id="KW-0812">Transmembrane</keyword>
<keyword evidence="2" id="KW-0254">Endocytosis</keyword>
<feature type="disulfide bond" evidence="12">
    <location>
        <begin position="171"/>
        <end position="186"/>
    </location>
</feature>
<dbReference type="InterPro" id="IPR002172">
    <property type="entry name" value="LDrepeatLR_classA_rpt"/>
</dbReference>
<dbReference type="Ensembl" id="ENSGMOT00000048464.1">
    <property type="protein sequence ID" value="ENSGMOP00000043853.1"/>
    <property type="gene ID" value="ENSGMOG00000002735.2"/>
</dbReference>
<evidence type="ECO:0000256" key="13">
    <source>
        <dbReference type="PROSITE-ProRule" id="PRU00461"/>
    </source>
</evidence>
<keyword evidence="8" id="KW-0675">Receptor</keyword>
<dbReference type="Proteomes" id="UP000694546">
    <property type="component" value="Chromosome 2"/>
</dbReference>
<dbReference type="InterPro" id="IPR018097">
    <property type="entry name" value="EGF_Ca-bd_CS"/>
</dbReference>
<evidence type="ECO:0000256" key="14">
    <source>
        <dbReference type="SAM" id="MobiDB-lite"/>
    </source>
</evidence>
<feature type="repeat" description="LDL-receptor class B" evidence="13">
    <location>
        <begin position="439"/>
        <end position="485"/>
    </location>
</feature>
<dbReference type="InterPro" id="IPR000152">
    <property type="entry name" value="EGF-type_Asp/Asn_hydroxyl_site"/>
</dbReference>
<dbReference type="Gene3D" id="2.10.25.10">
    <property type="entry name" value="Laminin"/>
    <property type="match status" value="3"/>
</dbReference>
<feature type="domain" description="EGF-like" evidence="17">
    <location>
        <begin position="354"/>
        <end position="389"/>
    </location>
</feature>
<feature type="repeat" description="LDL-receptor class B" evidence="13">
    <location>
        <begin position="573"/>
        <end position="617"/>
    </location>
</feature>
<dbReference type="PROSITE" id="PS00010">
    <property type="entry name" value="ASX_HYDROXYL"/>
    <property type="match status" value="1"/>
</dbReference>
<dbReference type="InterPro" id="IPR049883">
    <property type="entry name" value="NOTCH1_EGF-like"/>
</dbReference>
<evidence type="ECO:0000256" key="16">
    <source>
        <dbReference type="SAM" id="SignalP"/>
    </source>
</evidence>
<dbReference type="GeneTree" id="ENSGT00940000154819"/>
<dbReference type="SUPFAM" id="SSF57196">
    <property type="entry name" value="EGF/Laminin"/>
    <property type="match status" value="3"/>
</dbReference>
<organism evidence="18 19">
    <name type="scientific">Gadus morhua</name>
    <name type="common">Atlantic cod</name>
    <dbReference type="NCBI Taxonomy" id="8049"/>
    <lineage>
        <taxon>Eukaryota</taxon>
        <taxon>Metazoa</taxon>
        <taxon>Chordata</taxon>
        <taxon>Craniata</taxon>
        <taxon>Vertebrata</taxon>
        <taxon>Euteleostomi</taxon>
        <taxon>Actinopterygii</taxon>
        <taxon>Neopterygii</taxon>
        <taxon>Teleostei</taxon>
        <taxon>Neoteleostei</taxon>
        <taxon>Acanthomorphata</taxon>
        <taxon>Zeiogadaria</taxon>
        <taxon>Gadariae</taxon>
        <taxon>Gadiformes</taxon>
        <taxon>Gadoidei</taxon>
        <taxon>Gadidae</taxon>
        <taxon>Gadus</taxon>
    </lineage>
</organism>
<dbReference type="InterPro" id="IPR023415">
    <property type="entry name" value="LDLR_class-A_CS"/>
</dbReference>
<feature type="disulfide bond" evidence="12">
    <location>
        <begin position="285"/>
        <end position="303"/>
    </location>
</feature>
<evidence type="ECO:0000256" key="9">
    <source>
        <dbReference type="ARBA" id="ARBA00023180"/>
    </source>
</evidence>
<dbReference type="PANTHER" id="PTHR22722">
    <property type="entry name" value="LOW-DENSITY LIPOPROTEIN RECEPTOR-RELATED PROTEIN 2-RELATED"/>
    <property type="match status" value="1"/>
</dbReference>
<dbReference type="CDD" id="cd00054">
    <property type="entry name" value="EGF_CA"/>
    <property type="match status" value="1"/>
</dbReference>
<dbReference type="SUPFAM" id="SSF57424">
    <property type="entry name" value="LDL receptor-like module"/>
    <property type="match status" value="7"/>
</dbReference>
<feature type="repeat" description="LDL-receptor class B" evidence="13">
    <location>
        <begin position="486"/>
        <end position="528"/>
    </location>
</feature>
<name>A0A8C5BBZ2_GADMO</name>
<feature type="disulfide bond" evidence="12">
    <location>
        <begin position="113"/>
        <end position="125"/>
    </location>
</feature>
<feature type="region of interest" description="Disordered" evidence="14">
    <location>
        <begin position="725"/>
        <end position="751"/>
    </location>
</feature>
<evidence type="ECO:0000256" key="6">
    <source>
        <dbReference type="ARBA" id="ARBA00023136"/>
    </source>
</evidence>
<keyword evidence="1 11" id="KW-0245">EGF-like domain</keyword>
<feature type="disulfide bond" evidence="12">
    <location>
        <begin position="159"/>
        <end position="177"/>
    </location>
</feature>
<dbReference type="InterPro" id="IPR036055">
    <property type="entry name" value="LDL_receptor-like_sf"/>
</dbReference>
<dbReference type="CDD" id="cd00112">
    <property type="entry name" value="LDLa"/>
    <property type="match status" value="7"/>
</dbReference>
<dbReference type="Pfam" id="PF07645">
    <property type="entry name" value="EGF_CA"/>
    <property type="match status" value="1"/>
</dbReference>
<feature type="chain" id="PRO_5045153683" evidence="16">
    <location>
        <begin position="22"/>
        <end position="851"/>
    </location>
</feature>
<evidence type="ECO:0000256" key="1">
    <source>
        <dbReference type="ARBA" id="ARBA00022536"/>
    </source>
</evidence>
<evidence type="ECO:0000256" key="8">
    <source>
        <dbReference type="ARBA" id="ARBA00023170"/>
    </source>
</evidence>
<dbReference type="Pfam" id="PF00058">
    <property type="entry name" value="Ldl_recept_b"/>
    <property type="match status" value="5"/>
</dbReference>
<dbReference type="GO" id="GO:0042562">
    <property type="term" value="F:hormone binding"/>
    <property type="evidence" value="ECO:0007669"/>
    <property type="project" value="TreeGrafter"/>
</dbReference>
<feature type="transmembrane region" description="Helical" evidence="15">
    <location>
        <begin position="771"/>
        <end position="792"/>
    </location>
</feature>
<evidence type="ECO:0000256" key="2">
    <source>
        <dbReference type="ARBA" id="ARBA00022583"/>
    </source>
</evidence>
<feature type="disulfide bond" evidence="12">
    <location>
        <begin position="38"/>
        <end position="56"/>
    </location>
</feature>
<feature type="disulfide bond" evidence="12">
    <location>
        <begin position="132"/>
        <end position="147"/>
    </location>
</feature>
<evidence type="ECO:0000256" key="12">
    <source>
        <dbReference type="PROSITE-ProRule" id="PRU00124"/>
    </source>
</evidence>
<feature type="disulfide bond" evidence="12">
    <location>
        <begin position="244"/>
        <end position="262"/>
    </location>
</feature>
<evidence type="ECO:0000256" key="7">
    <source>
        <dbReference type="ARBA" id="ARBA00023157"/>
    </source>
</evidence>
<accession>A0A8C5BBZ2</accession>
<reference evidence="18" key="2">
    <citation type="submission" date="2025-09" db="UniProtKB">
        <authorList>
            <consortium name="Ensembl"/>
        </authorList>
    </citation>
    <scope>IDENTIFICATION</scope>
</reference>
<keyword evidence="19" id="KW-1185">Reference proteome</keyword>
<dbReference type="PROSITE" id="PS50068">
    <property type="entry name" value="LDLRA_2"/>
    <property type="match status" value="7"/>
</dbReference>
<evidence type="ECO:0000256" key="15">
    <source>
        <dbReference type="SAM" id="Phobius"/>
    </source>
</evidence>
<dbReference type="Gene3D" id="2.40.128.620">
    <property type="match status" value="1"/>
</dbReference>
<dbReference type="PROSITE" id="PS50026">
    <property type="entry name" value="EGF_3"/>
    <property type="match status" value="1"/>
</dbReference>
<evidence type="ECO:0000313" key="19">
    <source>
        <dbReference type="Proteomes" id="UP000694546"/>
    </source>
</evidence>
<evidence type="ECO:0000256" key="4">
    <source>
        <dbReference type="ARBA" id="ARBA00022737"/>
    </source>
</evidence>
<dbReference type="SMART" id="SM00181">
    <property type="entry name" value="EGF"/>
    <property type="match status" value="4"/>
</dbReference>
<dbReference type="Gene3D" id="4.10.400.10">
    <property type="entry name" value="Low-density Lipoprotein Receptor"/>
    <property type="match status" value="6"/>
</dbReference>
<dbReference type="GO" id="GO:0005576">
    <property type="term" value="C:extracellular region"/>
    <property type="evidence" value="ECO:0007669"/>
    <property type="project" value="UniProtKB-SubCell"/>
</dbReference>
<feature type="disulfide bond" evidence="12">
    <location>
        <begin position="152"/>
        <end position="164"/>
    </location>
</feature>
<feature type="disulfide bond" evidence="12">
    <location>
        <begin position="217"/>
        <end position="232"/>
    </location>
</feature>
<feature type="disulfide bond" evidence="12">
    <location>
        <begin position="237"/>
        <end position="249"/>
    </location>
</feature>
<feature type="disulfide bond" evidence="12">
    <location>
        <begin position="31"/>
        <end position="43"/>
    </location>
</feature>
<dbReference type="PRINTS" id="PR00261">
    <property type="entry name" value="LDLRECEPTOR"/>
</dbReference>
<feature type="disulfide bond" evidence="12">
    <location>
        <begin position="198"/>
        <end position="210"/>
    </location>
</feature>
<dbReference type="Pfam" id="PF14670">
    <property type="entry name" value="FXa_inhibition"/>
    <property type="match status" value="1"/>
</dbReference>
<dbReference type="GO" id="GO:0006898">
    <property type="term" value="P:receptor-mediated endocytosis"/>
    <property type="evidence" value="ECO:0007669"/>
    <property type="project" value="TreeGrafter"/>
</dbReference>
<evidence type="ECO:0000256" key="3">
    <source>
        <dbReference type="ARBA" id="ARBA00022692"/>
    </source>
</evidence>
<feature type="disulfide bond" evidence="12">
    <location>
        <begin position="256"/>
        <end position="271"/>
    </location>
</feature>
<evidence type="ECO:0000256" key="5">
    <source>
        <dbReference type="ARBA" id="ARBA00022989"/>
    </source>
</evidence>
<keyword evidence="16" id="KW-0732">Signal</keyword>
<dbReference type="GO" id="GO:0016324">
    <property type="term" value="C:apical plasma membrane"/>
    <property type="evidence" value="ECO:0007669"/>
    <property type="project" value="TreeGrafter"/>
</dbReference>
<feature type="disulfide bond" evidence="12">
    <location>
        <begin position="93"/>
        <end position="108"/>
    </location>
</feature>
<dbReference type="Gene3D" id="2.120.10.30">
    <property type="entry name" value="TolB, C-terminal domain"/>
    <property type="match status" value="1"/>
</dbReference>
<dbReference type="SMART" id="SM00135">
    <property type="entry name" value="LY"/>
    <property type="match status" value="5"/>
</dbReference>
<comment type="subcellular location">
    <subcellularLocation>
        <location evidence="10">Endomembrane system</location>
        <topology evidence="10">Single-pass type I membrane protein</topology>
    </subcellularLocation>
</comment>
<protein>
    <submittedName>
        <fullName evidence="18">Low density lipoprotein receptor a</fullName>
    </submittedName>
</protein>
<dbReference type="PROSITE" id="PS51120">
    <property type="entry name" value="LDLRB"/>
    <property type="match status" value="4"/>
</dbReference>
<evidence type="ECO:0000259" key="17">
    <source>
        <dbReference type="PROSITE" id="PS50026"/>
    </source>
</evidence>
<feature type="disulfide bond" evidence="12">
    <location>
        <begin position="120"/>
        <end position="138"/>
    </location>
</feature>
<gene>
    <name evidence="18" type="primary">ldlra</name>
</gene>
<dbReference type="SMART" id="SM00179">
    <property type="entry name" value="EGF_CA"/>
    <property type="match status" value="2"/>
</dbReference>
<dbReference type="InterPro" id="IPR011042">
    <property type="entry name" value="6-blade_b-propeller_TolB-like"/>
</dbReference>
<keyword evidence="9" id="KW-0325">Glycoprotein</keyword>
<keyword evidence="5 15" id="KW-1133">Transmembrane helix</keyword>
<feature type="repeat" description="LDL-receptor class B" evidence="13">
    <location>
        <begin position="529"/>
        <end position="572"/>
    </location>
</feature>
<keyword evidence="6 15" id="KW-0472">Membrane</keyword>
<feature type="disulfide bond" evidence="11">
    <location>
        <begin position="358"/>
        <end position="368"/>
    </location>
</feature>
<dbReference type="InterPro" id="IPR000033">
    <property type="entry name" value="LDLR_classB_rpt"/>
</dbReference>
<feature type="signal peptide" evidence="16">
    <location>
        <begin position="1"/>
        <end position="21"/>
    </location>
</feature>
<dbReference type="PROSITE" id="PS01187">
    <property type="entry name" value="EGF_CA"/>
    <property type="match status" value="1"/>
</dbReference>
<dbReference type="InterPro" id="IPR000742">
    <property type="entry name" value="EGF"/>
</dbReference>
<dbReference type="SUPFAM" id="SSF63825">
    <property type="entry name" value="YWTD domain"/>
    <property type="match status" value="1"/>
</dbReference>
<dbReference type="PROSITE" id="PS01209">
    <property type="entry name" value="LDLRA_1"/>
    <property type="match status" value="5"/>
</dbReference>
<dbReference type="InterPro" id="IPR051221">
    <property type="entry name" value="LDLR-related"/>
</dbReference>
<sequence>RSGPLDQWSCVHALMSSCLHAFVCPGALAPCSSSDFQCGTGVCISSRWVCDGANDCGDGSDELMGICMSRTCAPSEFSCGGRAVECIPKSWHCDGKADCENAADEEGCAVRSCSASEFLCASGQCVSDSFVCDHDADCDDGSDEAACPPLTCSPSSFRCNNSVCLPRLWACDGDADCSDGSDEWGCAAPAAGAGRAACAPLEYRCGDGECIHESWRCDGGADCKDRSDEADCTHTTCRPDQFECGDGSCIHGSQQCNQQYDCRDMSDEMGCVNASRCEAPSHFKCRSGECINMERTCDGHNDCRDWSDEPVIECGEFETLNNGGCSHACQDLRVGHACLCPAGYGLLDARRCGDIDECADPDTCSQICVNQIGGYKCDCREGYQLEPSTKACKAIGTVAYLLFTNRHEVRRMTLDKSEYTRVVPRLKNAVTLDLNIASNCVFWSDISEKTIYSATMDAAANATQHHVVIGNGIGAPEGIAVDWVHGNLYWTDGMHSTISVATVDGSRRKTLIRQDLSRPRGIVVDPVHNFLYWTDWGTPAKIEKAGLNGGDRIALVTDNIIWPNGITLDLLNQRLYWVDSKLHTLSSVDVNGGGRRTVLVDKQRLAHPLGVTVFEDRVFWTDVSNNAIFSVNRLTGSDVRAVAEHLSSPDDIVMYHNLRQPAGRDWCGTANGGCEFLCLAAPQVGPHPPKYTCACPDDMALARDMRRCVPGTPTLIFSTATARADRGTPKPVVPHTAGPAPQGEEPVNPLPDSHQKLDEIGPETAPSSHTAIYIALPLAVVMVAAFVCFLLWRNFRLKNTNTIHFDNPVYQKTTEDQLHIYRSQSPDGYSYPPKQIVSLDEEADNPAFSEN</sequence>
<dbReference type="AlphaFoldDB" id="A0A8C5BBZ2"/>
<dbReference type="InterPro" id="IPR001881">
    <property type="entry name" value="EGF-like_Ca-bd_dom"/>
</dbReference>
<dbReference type="GO" id="GO:0005509">
    <property type="term" value="F:calcium ion binding"/>
    <property type="evidence" value="ECO:0007669"/>
    <property type="project" value="InterPro"/>
</dbReference>
<evidence type="ECO:0000256" key="10">
    <source>
        <dbReference type="ARBA" id="ARBA00046288"/>
    </source>
</evidence>